<keyword evidence="5" id="KW-0812">Transmembrane</keyword>
<evidence type="ECO:0000256" key="4">
    <source>
        <dbReference type="ARBA" id="ARBA00023235"/>
    </source>
</evidence>
<accession>A0A382ASE4</accession>
<dbReference type="PROSITE" id="PS00174">
    <property type="entry name" value="P_GLUCOSE_ISOMERASE_2"/>
    <property type="match status" value="1"/>
</dbReference>
<dbReference type="GO" id="GO:0005829">
    <property type="term" value="C:cytosol"/>
    <property type="evidence" value="ECO:0007669"/>
    <property type="project" value="TreeGrafter"/>
</dbReference>
<keyword evidence="5" id="KW-0472">Membrane</keyword>
<dbReference type="EC" id="5.3.1.9" evidence="1"/>
<evidence type="ECO:0000256" key="5">
    <source>
        <dbReference type="SAM" id="Phobius"/>
    </source>
</evidence>
<proteinExistence type="predicted"/>
<dbReference type="GO" id="GO:0004347">
    <property type="term" value="F:glucose-6-phosphate isomerase activity"/>
    <property type="evidence" value="ECO:0007669"/>
    <property type="project" value="UniProtKB-EC"/>
</dbReference>
<evidence type="ECO:0000256" key="1">
    <source>
        <dbReference type="ARBA" id="ARBA00011952"/>
    </source>
</evidence>
<evidence type="ECO:0000256" key="3">
    <source>
        <dbReference type="ARBA" id="ARBA00023152"/>
    </source>
</evidence>
<sequence length="402" mass="46354">MLKKDNFFKSYFINSNKYYNNLIKTKKVFNSFVLDLNNFKIPLLETYDKSYKFDFSKTIIKKFSKYKNIVVIGMGGSILGTKSIYSFLRKKIKKNFFFFDNLDSNLHLEFAKIKNIKNSCFIVVSKSGNTLETITNLNIIFSRIMLKNKLIFITEIADNSLMAIANKYNAEIIEHKEFIGGRYSVLSESGMLPAALMGLEVNRFKNLKILIKSKNFVSSLIHNVTSIYTLNTQGINNSVILNYDSSLNDLGFWYQQLVAESLAKKGKGITPLLSFGPKDHHSLLQLYLDGPKNKFFTFFNSSKKENNYKVGGEGITNSMKFLKNKSLEFVINAQCNATKNIFKLKKIPFRQITFNKKNEEELGEIFTFFVLETILLARLMNINPFDQPAIEQVKIETKKFLR</sequence>
<dbReference type="SUPFAM" id="SSF53697">
    <property type="entry name" value="SIS domain"/>
    <property type="match status" value="1"/>
</dbReference>
<dbReference type="GO" id="GO:0097367">
    <property type="term" value="F:carbohydrate derivative binding"/>
    <property type="evidence" value="ECO:0007669"/>
    <property type="project" value="InterPro"/>
</dbReference>
<dbReference type="PANTHER" id="PTHR11469">
    <property type="entry name" value="GLUCOSE-6-PHOSPHATE ISOMERASE"/>
    <property type="match status" value="1"/>
</dbReference>
<dbReference type="GO" id="GO:0048029">
    <property type="term" value="F:monosaccharide binding"/>
    <property type="evidence" value="ECO:0007669"/>
    <property type="project" value="TreeGrafter"/>
</dbReference>
<keyword evidence="2" id="KW-0312">Gluconeogenesis</keyword>
<evidence type="ECO:0000313" key="6">
    <source>
        <dbReference type="EMBL" id="SVB04378.1"/>
    </source>
</evidence>
<name>A0A382ASE4_9ZZZZ</name>
<reference evidence="6" key="1">
    <citation type="submission" date="2018-05" db="EMBL/GenBank/DDBJ databases">
        <authorList>
            <person name="Lanie J.A."/>
            <person name="Ng W.-L."/>
            <person name="Kazmierczak K.M."/>
            <person name="Andrzejewski T.M."/>
            <person name="Davidsen T.M."/>
            <person name="Wayne K.J."/>
            <person name="Tettelin H."/>
            <person name="Glass J.I."/>
            <person name="Rusch D."/>
            <person name="Podicherti R."/>
            <person name="Tsui H.-C.T."/>
            <person name="Winkler M.E."/>
        </authorList>
    </citation>
    <scope>NUCLEOTIDE SEQUENCE</scope>
</reference>
<dbReference type="InterPro" id="IPR046348">
    <property type="entry name" value="SIS_dom_sf"/>
</dbReference>
<dbReference type="GO" id="GO:0051156">
    <property type="term" value="P:glucose 6-phosphate metabolic process"/>
    <property type="evidence" value="ECO:0007669"/>
    <property type="project" value="TreeGrafter"/>
</dbReference>
<dbReference type="PROSITE" id="PS51463">
    <property type="entry name" value="P_GLUCOSE_ISOMERASE_3"/>
    <property type="match status" value="1"/>
</dbReference>
<dbReference type="InterPro" id="IPR018189">
    <property type="entry name" value="Phosphoglucose_isomerase_CS"/>
</dbReference>
<keyword evidence="5" id="KW-1133">Transmembrane helix</keyword>
<dbReference type="GO" id="GO:0006096">
    <property type="term" value="P:glycolytic process"/>
    <property type="evidence" value="ECO:0007669"/>
    <property type="project" value="UniProtKB-KW"/>
</dbReference>
<dbReference type="GO" id="GO:0006094">
    <property type="term" value="P:gluconeogenesis"/>
    <property type="evidence" value="ECO:0007669"/>
    <property type="project" value="UniProtKB-KW"/>
</dbReference>
<feature type="transmembrane region" description="Helical" evidence="5">
    <location>
        <begin position="69"/>
        <end position="88"/>
    </location>
</feature>
<dbReference type="InterPro" id="IPR035482">
    <property type="entry name" value="SIS_PGI_2"/>
</dbReference>
<dbReference type="CDD" id="cd05016">
    <property type="entry name" value="SIS_PGI_2"/>
    <property type="match status" value="1"/>
</dbReference>
<organism evidence="6">
    <name type="scientific">marine metagenome</name>
    <dbReference type="NCBI Taxonomy" id="408172"/>
    <lineage>
        <taxon>unclassified sequences</taxon>
        <taxon>metagenomes</taxon>
        <taxon>ecological metagenomes</taxon>
    </lineage>
</organism>
<keyword evidence="4" id="KW-0413">Isomerase</keyword>
<dbReference type="PANTHER" id="PTHR11469:SF1">
    <property type="entry name" value="GLUCOSE-6-PHOSPHATE ISOMERASE"/>
    <property type="match status" value="1"/>
</dbReference>
<dbReference type="AlphaFoldDB" id="A0A382ASE4"/>
<evidence type="ECO:0000256" key="2">
    <source>
        <dbReference type="ARBA" id="ARBA00022432"/>
    </source>
</evidence>
<dbReference type="InterPro" id="IPR001672">
    <property type="entry name" value="G6P_Isomerase"/>
</dbReference>
<protein>
    <recommendedName>
        <fullName evidence="1">glucose-6-phosphate isomerase</fullName>
        <ecNumber evidence="1">5.3.1.9</ecNumber>
    </recommendedName>
</protein>
<gene>
    <name evidence="6" type="ORF">METZ01_LOCUS157232</name>
</gene>
<dbReference type="EMBL" id="UINC01026614">
    <property type="protein sequence ID" value="SVB04378.1"/>
    <property type="molecule type" value="Genomic_DNA"/>
</dbReference>
<keyword evidence="3" id="KW-0324">Glycolysis</keyword>
<dbReference type="PRINTS" id="PR00662">
    <property type="entry name" value="G6PISOMERASE"/>
</dbReference>
<dbReference type="Pfam" id="PF00342">
    <property type="entry name" value="PGI"/>
    <property type="match status" value="1"/>
</dbReference>
<dbReference type="Gene3D" id="3.40.50.10490">
    <property type="entry name" value="Glucose-6-phosphate isomerase like protein, domain 1"/>
    <property type="match status" value="2"/>
</dbReference>